<dbReference type="EMBL" id="CM000833">
    <property type="protein sequence ID" value="EET04854.1"/>
    <property type="molecule type" value="Genomic_DNA"/>
</dbReference>
<protein>
    <submittedName>
        <fullName evidence="1">Gp50</fullName>
    </submittedName>
</protein>
<proteinExistence type="predicted"/>
<dbReference type="Proteomes" id="UP000001812">
    <property type="component" value="Chromosome II"/>
</dbReference>
<gene>
    <name evidence="1" type="ORF">BURPS1710A_A3039</name>
</gene>
<reference evidence="1" key="1">
    <citation type="submission" date="2009-05" db="EMBL/GenBank/DDBJ databases">
        <authorList>
            <person name="Harkins D.M."/>
            <person name="DeShazer D."/>
            <person name="Woods D.E."/>
            <person name="Brinkac L.M."/>
            <person name="Brown K.A."/>
            <person name="Hung G.C."/>
            <person name="Tuanyok A."/>
            <person name="Zhang B."/>
            <person name="Nierman W.C."/>
        </authorList>
    </citation>
    <scope>NUCLEOTIDE SEQUENCE [LARGE SCALE GENOMIC DNA]</scope>
    <source>
        <strain evidence="1">1710a</strain>
    </source>
</reference>
<evidence type="ECO:0000313" key="1">
    <source>
        <dbReference type="EMBL" id="EET04854.1"/>
    </source>
</evidence>
<organism evidence="1">
    <name type="scientific">Burkholderia pseudomallei 1710a</name>
    <dbReference type="NCBI Taxonomy" id="320371"/>
    <lineage>
        <taxon>Bacteria</taxon>
        <taxon>Pseudomonadati</taxon>
        <taxon>Pseudomonadota</taxon>
        <taxon>Betaproteobacteria</taxon>
        <taxon>Burkholderiales</taxon>
        <taxon>Burkholderiaceae</taxon>
        <taxon>Burkholderia</taxon>
        <taxon>pseudomallei group</taxon>
    </lineage>
</organism>
<sequence length="38" mass="4010">MVLTDDDVKLINDLRLAAIEVSDLALRAKAILGPFAGA</sequence>
<dbReference type="AlphaFoldDB" id="A0A0E1VXJ1"/>
<name>A0A0E1VXJ1_BURPE</name>
<dbReference type="HOGENOM" id="CLU_3325599_0_0_4"/>
<accession>A0A0E1VXJ1</accession>